<gene>
    <name evidence="2" type="ORF">AVEN_147549_1</name>
</gene>
<feature type="region of interest" description="Disordered" evidence="1">
    <location>
        <begin position="1"/>
        <end position="20"/>
    </location>
</feature>
<sequence length="129" mass="14864">MNDSFSNQTSPSGATIAKERSRSITYDHSDRSKRVLISLVRLIFTFSCGKSVHDFFLYKPYQNHRDLCQKPTIIVSMRVEVKPRLHLSKPSYKHQYGNTTNLCRLISHLNVSRPIGNQRDAVTKSSPRR</sequence>
<protein>
    <submittedName>
        <fullName evidence="2">Uncharacterized protein</fullName>
    </submittedName>
</protein>
<evidence type="ECO:0000313" key="3">
    <source>
        <dbReference type="Proteomes" id="UP000499080"/>
    </source>
</evidence>
<name>A0A4Y2VDP5_ARAVE</name>
<organism evidence="2 3">
    <name type="scientific">Araneus ventricosus</name>
    <name type="common">Orbweaver spider</name>
    <name type="synonym">Epeira ventricosa</name>
    <dbReference type="NCBI Taxonomy" id="182803"/>
    <lineage>
        <taxon>Eukaryota</taxon>
        <taxon>Metazoa</taxon>
        <taxon>Ecdysozoa</taxon>
        <taxon>Arthropoda</taxon>
        <taxon>Chelicerata</taxon>
        <taxon>Arachnida</taxon>
        <taxon>Araneae</taxon>
        <taxon>Araneomorphae</taxon>
        <taxon>Entelegynae</taxon>
        <taxon>Araneoidea</taxon>
        <taxon>Araneidae</taxon>
        <taxon>Araneus</taxon>
    </lineage>
</organism>
<dbReference type="AlphaFoldDB" id="A0A4Y2VDP5"/>
<comment type="caution">
    <text evidence="2">The sequence shown here is derived from an EMBL/GenBank/DDBJ whole genome shotgun (WGS) entry which is preliminary data.</text>
</comment>
<dbReference type="Proteomes" id="UP000499080">
    <property type="component" value="Unassembled WGS sequence"/>
</dbReference>
<proteinExistence type="predicted"/>
<evidence type="ECO:0000256" key="1">
    <source>
        <dbReference type="SAM" id="MobiDB-lite"/>
    </source>
</evidence>
<evidence type="ECO:0000313" key="2">
    <source>
        <dbReference type="EMBL" id="GBO22711.1"/>
    </source>
</evidence>
<feature type="compositionally biased region" description="Polar residues" evidence="1">
    <location>
        <begin position="1"/>
        <end position="13"/>
    </location>
</feature>
<keyword evidence="3" id="KW-1185">Reference proteome</keyword>
<reference evidence="2 3" key="1">
    <citation type="journal article" date="2019" name="Sci. Rep.">
        <title>Orb-weaving spider Araneus ventricosus genome elucidates the spidroin gene catalogue.</title>
        <authorList>
            <person name="Kono N."/>
            <person name="Nakamura H."/>
            <person name="Ohtoshi R."/>
            <person name="Moran D.A.P."/>
            <person name="Shinohara A."/>
            <person name="Yoshida Y."/>
            <person name="Fujiwara M."/>
            <person name="Mori M."/>
            <person name="Tomita M."/>
            <person name="Arakawa K."/>
        </authorList>
    </citation>
    <scope>NUCLEOTIDE SEQUENCE [LARGE SCALE GENOMIC DNA]</scope>
</reference>
<dbReference type="EMBL" id="BGPR01045770">
    <property type="protein sequence ID" value="GBO22711.1"/>
    <property type="molecule type" value="Genomic_DNA"/>
</dbReference>
<accession>A0A4Y2VDP5</accession>